<feature type="domain" description="Ribose-phosphate pyrophosphokinase N-terminal" evidence="13">
    <location>
        <begin position="10"/>
        <end position="126"/>
    </location>
</feature>
<dbReference type="SUPFAM" id="SSF53271">
    <property type="entry name" value="PRTase-like"/>
    <property type="match status" value="2"/>
</dbReference>
<evidence type="ECO:0000313" key="15">
    <source>
        <dbReference type="Proteomes" id="UP000003195"/>
    </source>
</evidence>
<keyword evidence="3 12" id="KW-0479">Metal-binding</keyword>
<feature type="binding site" evidence="12">
    <location>
        <begin position="232"/>
        <end position="236"/>
    </location>
    <ligand>
        <name>D-ribose 5-phosphate</name>
        <dbReference type="ChEBI" id="CHEBI:78346"/>
    </ligand>
</feature>
<dbReference type="GO" id="GO:0002189">
    <property type="term" value="C:ribose phosphate diphosphokinase complex"/>
    <property type="evidence" value="ECO:0007669"/>
    <property type="project" value="TreeGrafter"/>
</dbReference>
<keyword evidence="15" id="KW-1185">Reference proteome</keyword>
<keyword evidence="7 12" id="KW-0067">ATP-binding</keyword>
<dbReference type="GO" id="GO:0006015">
    <property type="term" value="P:5-phosphoribose 1-diphosphate biosynthetic process"/>
    <property type="evidence" value="ECO:0007669"/>
    <property type="project" value="UniProtKB-UniRule"/>
</dbReference>
<evidence type="ECO:0000256" key="12">
    <source>
        <dbReference type="HAMAP-Rule" id="MF_00583"/>
    </source>
</evidence>
<dbReference type="SMART" id="SM01400">
    <property type="entry name" value="Pribosyltran_N"/>
    <property type="match status" value="1"/>
</dbReference>
<dbReference type="InterPro" id="IPR000836">
    <property type="entry name" value="PRTase_dom"/>
</dbReference>
<feature type="active site" evidence="12">
    <location>
        <position position="202"/>
    </location>
</feature>
<dbReference type="InterPro" id="IPR029057">
    <property type="entry name" value="PRTase-like"/>
</dbReference>
<dbReference type="CDD" id="cd06223">
    <property type="entry name" value="PRTases_typeI"/>
    <property type="match status" value="1"/>
</dbReference>
<comment type="function">
    <text evidence="10 12">Involved in the biosynthesis of the central metabolite phospho-alpha-D-ribosyl-1-pyrophosphate (PRPP) via the transfer of pyrophosphoryl group from ATP to 1-hydroxyl of ribose-5-phosphate (Rib-5-P).</text>
</comment>
<evidence type="ECO:0000256" key="3">
    <source>
        <dbReference type="ARBA" id="ARBA00022723"/>
    </source>
</evidence>
<dbReference type="GO" id="GO:0005737">
    <property type="term" value="C:cytoplasm"/>
    <property type="evidence" value="ECO:0007669"/>
    <property type="project" value="UniProtKB-SubCell"/>
</dbReference>
<accession>E2ZAC4</accession>
<proteinExistence type="inferred from homology"/>
<comment type="subunit">
    <text evidence="12">Homohexamer.</text>
</comment>
<dbReference type="HOGENOM" id="CLU_033546_2_0_9"/>
<keyword evidence="12" id="KW-0963">Cytoplasm</keyword>
<dbReference type="GO" id="GO:0005524">
    <property type="term" value="F:ATP binding"/>
    <property type="evidence" value="ECO:0007669"/>
    <property type="project" value="UniProtKB-KW"/>
</dbReference>
<comment type="subcellular location">
    <subcellularLocation>
        <location evidence="12">Cytoplasm</location>
    </subcellularLocation>
</comment>
<evidence type="ECO:0000256" key="8">
    <source>
        <dbReference type="ARBA" id="ARBA00022842"/>
    </source>
</evidence>
<comment type="similarity">
    <text evidence="11 12">Belongs to the ribose-phosphate pyrophosphokinase family. Class I subfamily.</text>
</comment>
<dbReference type="EC" id="2.7.6.1" evidence="12"/>
<dbReference type="GO" id="GO:0006164">
    <property type="term" value="P:purine nucleotide biosynthetic process"/>
    <property type="evidence" value="ECO:0007669"/>
    <property type="project" value="TreeGrafter"/>
</dbReference>
<dbReference type="UniPathway" id="UPA00087">
    <property type="reaction ID" value="UER00172"/>
</dbReference>
<keyword evidence="4 12" id="KW-0545">Nucleotide biosynthesis</keyword>
<dbReference type="PANTHER" id="PTHR10210">
    <property type="entry name" value="RIBOSE-PHOSPHATE DIPHOSPHOKINASE FAMILY MEMBER"/>
    <property type="match status" value="1"/>
</dbReference>
<dbReference type="PROSITE" id="PS00114">
    <property type="entry name" value="PRPP_SYNTHASE"/>
    <property type="match status" value="1"/>
</dbReference>
<keyword evidence="2 12" id="KW-0808">Transferase</keyword>
<protein>
    <recommendedName>
        <fullName evidence="12">Ribose-phosphate pyrophosphokinase</fullName>
        <shortName evidence="12">RPPK</shortName>
        <ecNumber evidence="12">2.7.6.1</ecNumber>
    </recommendedName>
    <alternativeName>
        <fullName evidence="12">5-phospho-D-ribosyl alpha-1-diphosphate synthase</fullName>
    </alternativeName>
    <alternativeName>
        <fullName evidence="12">Phosphoribosyl diphosphate synthase</fullName>
    </alternativeName>
    <alternativeName>
        <fullName evidence="12">Phosphoribosyl pyrophosphate synthase</fullName>
        <shortName evidence="12">P-Rib-PP synthase</shortName>
        <shortName evidence="12">PRPP synthase</shortName>
        <shortName evidence="12">PRPPase</shortName>
    </alternativeName>
</protein>
<dbReference type="AlphaFoldDB" id="E2ZAC4"/>
<name>E2ZAC4_9FIRM</name>
<dbReference type="GO" id="GO:0000287">
    <property type="term" value="F:magnesium ion binding"/>
    <property type="evidence" value="ECO:0007669"/>
    <property type="project" value="UniProtKB-UniRule"/>
</dbReference>
<evidence type="ECO:0000256" key="2">
    <source>
        <dbReference type="ARBA" id="ARBA00022679"/>
    </source>
</evidence>
<dbReference type="GO" id="GO:0009156">
    <property type="term" value="P:ribonucleoside monophosphate biosynthetic process"/>
    <property type="evidence" value="ECO:0007669"/>
    <property type="project" value="InterPro"/>
</dbReference>
<comment type="cofactor">
    <cofactor evidence="12">
        <name>Mg(2+)</name>
        <dbReference type="ChEBI" id="CHEBI:18420"/>
    </cofactor>
    <text evidence="12">Binds 2 Mg(2+) ions per subunit.</text>
</comment>
<dbReference type="GO" id="GO:0016301">
    <property type="term" value="F:kinase activity"/>
    <property type="evidence" value="ECO:0007669"/>
    <property type="project" value="UniProtKB-KW"/>
</dbReference>
<evidence type="ECO:0000259" key="13">
    <source>
        <dbReference type="Pfam" id="PF13793"/>
    </source>
</evidence>
<feature type="binding site" evidence="12">
    <location>
        <begin position="43"/>
        <end position="45"/>
    </location>
    <ligand>
        <name>ATP</name>
        <dbReference type="ChEBI" id="CHEBI:30616"/>
    </ligand>
</feature>
<evidence type="ECO:0000256" key="7">
    <source>
        <dbReference type="ARBA" id="ARBA00022840"/>
    </source>
</evidence>
<dbReference type="PANTHER" id="PTHR10210:SF41">
    <property type="entry name" value="RIBOSE-PHOSPHATE PYROPHOSPHOKINASE 1, CHLOROPLASTIC"/>
    <property type="match status" value="1"/>
</dbReference>
<keyword evidence="8 12" id="KW-0460">Magnesium</keyword>
<comment type="pathway">
    <text evidence="1 12">Metabolic intermediate biosynthesis; 5-phospho-alpha-D-ribose 1-diphosphate biosynthesis; 5-phospho-alpha-D-ribose 1-diphosphate from D-ribose 5-phosphate (route I): step 1/1.</text>
</comment>
<dbReference type="Gene3D" id="3.40.50.2020">
    <property type="match status" value="2"/>
</dbReference>
<feature type="binding site" evidence="12">
    <location>
        <position position="179"/>
    </location>
    <ligand>
        <name>Mg(2+)</name>
        <dbReference type="ChEBI" id="CHEBI:18420"/>
    </ligand>
</feature>
<evidence type="ECO:0000256" key="9">
    <source>
        <dbReference type="ARBA" id="ARBA00049535"/>
    </source>
</evidence>
<dbReference type="InterPro" id="IPR029099">
    <property type="entry name" value="Pribosyltran_N"/>
</dbReference>
<dbReference type="Pfam" id="PF13793">
    <property type="entry name" value="Pribosyltran_N"/>
    <property type="match status" value="1"/>
</dbReference>
<evidence type="ECO:0000256" key="10">
    <source>
        <dbReference type="ARBA" id="ARBA00054914"/>
    </source>
</evidence>
<dbReference type="STRING" id="706434.HMPREF9429_00497"/>
<keyword evidence="5 12" id="KW-0547">Nucleotide-binding</keyword>
<dbReference type="InterPro" id="IPR000842">
    <property type="entry name" value="PRib_PP_synth_CS"/>
</dbReference>
<evidence type="ECO:0000256" key="11">
    <source>
        <dbReference type="ARBA" id="ARBA00061444"/>
    </source>
</evidence>
<evidence type="ECO:0000313" key="14">
    <source>
        <dbReference type="EMBL" id="EFQ04744.1"/>
    </source>
</evidence>
<dbReference type="NCBIfam" id="TIGR01251">
    <property type="entry name" value="ribP_PPkin"/>
    <property type="match status" value="1"/>
</dbReference>
<dbReference type="HAMAP" id="MF_00583_B">
    <property type="entry name" value="RibP_PPkinase_B"/>
    <property type="match status" value="1"/>
</dbReference>
<reference evidence="14 15" key="1">
    <citation type="submission" date="2010-08" db="EMBL/GenBank/DDBJ databases">
        <authorList>
            <person name="Weinstock G."/>
            <person name="Sodergren E."/>
            <person name="Clifton S."/>
            <person name="Fulton L."/>
            <person name="Fulton B."/>
            <person name="Courtney L."/>
            <person name="Fronick C."/>
            <person name="Harrison M."/>
            <person name="Strong C."/>
            <person name="Farmer C."/>
            <person name="Delahaunty K."/>
            <person name="Markovic C."/>
            <person name="Hall O."/>
            <person name="Minx P."/>
            <person name="Tomlinson C."/>
            <person name="Mitreva M."/>
            <person name="Hou S."/>
            <person name="Chen J."/>
            <person name="Wollam A."/>
            <person name="Pepin K.H."/>
            <person name="Johnson M."/>
            <person name="Bhonagiri V."/>
            <person name="Zhang X."/>
            <person name="Suruliraj S."/>
            <person name="Warren W."/>
            <person name="Chinwalla A."/>
            <person name="Mardis E.R."/>
            <person name="Wilson R.K."/>
        </authorList>
    </citation>
    <scope>NUCLEOTIDE SEQUENCE [LARGE SCALE GENOMIC DNA]</scope>
    <source>
        <strain evidence="14 15">F0359</strain>
    </source>
</reference>
<sequence length="322" mass="34799">MMSYEDGKKLKIFSGNANPKLAKEIADYLGLELGKAFVGKFNNGEVQVMIDESVRGKDVFLIQPTSQPANDNLMELLIMADALKRASANHITAVVPYYGYARQDRKTRGREPITSKLVADLMTTSGITRVVTVDLHAGQIQGFFDVPVDHLGSASIIARYINQKKEETDLGDIVVVSPDLGGVTRARDLADRVNAPIAIIEKRRPRPGVAEVMNIIGDVEGKTCIIVDDIVDTAGSLCGGAKALKERGAAKVMAACAHAVLTDPAVERIQNSDISELVITNTIPLPAEKAIDKIKVLSVAPLLGEAIMRIFHQVSVSKLFEK</sequence>
<dbReference type="EMBL" id="AECS01000011">
    <property type="protein sequence ID" value="EFQ04744.1"/>
    <property type="molecule type" value="Genomic_DNA"/>
</dbReference>
<dbReference type="FunFam" id="3.40.50.2020:FF:000001">
    <property type="entry name" value="Ribose-phosphate pyrophosphokinase"/>
    <property type="match status" value="1"/>
</dbReference>
<evidence type="ECO:0000256" key="1">
    <source>
        <dbReference type="ARBA" id="ARBA00004996"/>
    </source>
</evidence>
<feature type="binding site" evidence="12">
    <location>
        <begin position="102"/>
        <end position="103"/>
    </location>
    <ligand>
        <name>ATP</name>
        <dbReference type="ChEBI" id="CHEBI:30616"/>
    </ligand>
</feature>
<gene>
    <name evidence="12 14" type="primary">prs</name>
    <name evidence="14" type="ORF">HMPREF9429_00497</name>
</gene>
<evidence type="ECO:0000256" key="4">
    <source>
        <dbReference type="ARBA" id="ARBA00022727"/>
    </source>
</evidence>
<feature type="binding site" evidence="12">
    <location>
        <position position="136"/>
    </location>
    <ligand>
        <name>Mg(2+)</name>
        <dbReference type="ChEBI" id="CHEBI:18420"/>
    </ligand>
</feature>
<feature type="binding site" evidence="12">
    <location>
        <position position="228"/>
    </location>
    <ligand>
        <name>D-ribose 5-phosphate</name>
        <dbReference type="ChEBI" id="CHEBI:78346"/>
    </ligand>
</feature>
<evidence type="ECO:0000256" key="5">
    <source>
        <dbReference type="ARBA" id="ARBA00022741"/>
    </source>
</evidence>
<organism evidence="14 15">
    <name type="scientific">Megasphaera micronuciformis F0359</name>
    <dbReference type="NCBI Taxonomy" id="706434"/>
    <lineage>
        <taxon>Bacteria</taxon>
        <taxon>Bacillati</taxon>
        <taxon>Bacillota</taxon>
        <taxon>Negativicutes</taxon>
        <taxon>Veillonellales</taxon>
        <taxon>Veillonellaceae</taxon>
        <taxon>Megasphaera</taxon>
    </lineage>
</organism>
<feature type="binding site" evidence="12">
    <location>
        <position position="204"/>
    </location>
    <ligand>
        <name>D-ribose 5-phosphate</name>
        <dbReference type="ChEBI" id="CHEBI:78346"/>
    </ligand>
</feature>
<comment type="caution">
    <text evidence="14">The sequence shown here is derived from an EMBL/GenBank/DDBJ whole genome shotgun (WGS) entry which is preliminary data.</text>
</comment>
<keyword evidence="6 12" id="KW-0418">Kinase</keyword>
<dbReference type="Proteomes" id="UP000003195">
    <property type="component" value="Unassembled WGS sequence"/>
</dbReference>
<dbReference type="eggNOG" id="COG0462">
    <property type="taxonomic scope" value="Bacteria"/>
</dbReference>
<dbReference type="InterPro" id="IPR037515">
    <property type="entry name" value="Rib-P_diPkinase_bac"/>
</dbReference>
<dbReference type="GO" id="GO:0004749">
    <property type="term" value="F:ribose phosphate diphosphokinase activity"/>
    <property type="evidence" value="ECO:0007669"/>
    <property type="project" value="UniProtKB-UniRule"/>
</dbReference>
<dbReference type="NCBIfam" id="NF002320">
    <property type="entry name" value="PRK01259.1"/>
    <property type="match status" value="1"/>
</dbReference>
<dbReference type="Pfam" id="PF14572">
    <property type="entry name" value="Pribosyl_synth"/>
    <property type="match status" value="1"/>
</dbReference>
<dbReference type="InterPro" id="IPR005946">
    <property type="entry name" value="Rib-P_diPkinase"/>
</dbReference>
<comment type="catalytic activity">
    <reaction evidence="9 12">
        <text>D-ribose 5-phosphate + ATP = 5-phospho-alpha-D-ribose 1-diphosphate + AMP + H(+)</text>
        <dbReference type="Rhea" id="RHEA:15609"/>
        <dbReference type="ChEBI" id="CHEBI:15378"/>
        <dbReference type="ChEBI" id="CHEBI:30616"/>
        <dbReference type="ChEBI" id="CHEBI:58017"/>
        <dbReference type="ChEBI" id="CHEBI:78346"/>
        <dbReference type="ChEBI" id="CHEBI:456215"/>
        <dbReference type="EC" id="2.7.6.1"/>
    </reaction>
</comment>
<evidence type="ECO:0000256" key="6">
    <source>
        <dbReference type="ARBA" id="ARBA00022777"/>
    </source>
</evidence>